<feature type="transmembrane region" description="Helical" evidence="1">
    <location>
        <begin position="7"/>
        <end position="30"/>
    </location>
</feature>
<accession>X1TCJ9</accession>
<sequence>MKNRWTIYQLIGSGTIGALGAVLSMIGAIISTAVGILGAGGLINAVFMGMMFSFCCITIRKFGSATIAGLVLSICLLPFPSLGTPGFFPKILIGLSLGFMCDIIFF</sequence>
<dbReference type="EMBL" id="BARW01010559">
    <property type="protein sequence ID" value="GAI77774.1"/>
    <property type="molecule type" value="Genomic_DNA"/>
</dbReference>
<proteinExistence type="predicted"/>
<organism evidence="2">
    <name type="scientific">marine sediment metagenome</name>
    <dbReference type="NCBI Taxonomy" id="412755"/>
    <lineage>
        <taxon>unclassified sequences</taxon>
        <taxon>metagenomes</taxon>
        <taxon>ecological metagenomes</taxon>
    </lineage>
</organism>
<gene>
    <name evidence="2" type="ORF">S12H4_20744</name>
</gene>
<reference evidence="2" key="1">
    <citation type="journal article" date="2014" name="Front. Microbiol.">
        <title>High frequency of phylogenetically diverse reductive dehalogenase-homologous genes in deep subseafloor sedimentary metagenomes.</title>
        <authorList>
            <person name="Kawai M."/>
            <person name="Futagami T."/>
            <person name="Toyoda A."/>
            <person name="Takaki Y."/>
            <person name="Nishi S."/>
            <person name="Hori S."/>
            <person name="Arai W."/>
            <person name="Tsubouchi T."/>
            <person name="Morono Y."/>
            <person name="Uchiyama I."/>
            <person name="Ito T."/>
            <person name="Fujiyama A."/>
            <person name="Inagaki F."/>
            <person name="Takami H."/>
        </authorList>
    </citation>
    <scope>NUCLEOTIDE SEQUENCE</scope>
    <source>
        <strain evidence="2">Expedition CK06-06</strain>
    </source>
</reference>
<comment type="caution">
    <text evidence="2">The sequence shown here is derived from an EMBL/GenBank/DDBJ whole genome shotgun (WGS) entry which is preliminary data.</text>
</comment>
<evidence type="ECO:0000313" key="2">
    <source>
        <dbReference type="EMBL" id="GAI77774.1"/>
    </source>
</evidence>
<name>X1TCJ9_9ZZZZ</name>
<feature type="transmembrane region" description="Helical" evidence="1">
    <location>
        <begin position="62"/>
        <end position="81"/>
    </location>
</feature>
<evidence type="ECO:0000256" key="1">
    <source>
        <dbReference type="SAM" id="Phobius"/>
    </source>
</evidence>
<keyword evidence="1" id="KW-0812">Transmembrane</keyword>
<feature type="non-terminal residue" evidence="2">
    <location>
        <position position="106"/>
    </location>
</feature>
<feature type="transmembrane region" description="Helical" evidence="1">
    <location>
        <begin position="36"/>
        <end position="55"/>
    </location>
</feature>
<keyword evidence="1" id="KW-0472">Membrane</keyword>
<dbReference type="AlphaFoldDB" id="X1TCJ9"/>
<keyword evidence="1" id="KW-1133">Transmembrane helix</keyword>
<protein>
    <submittedName>
        <fullName evidence="2">Uncharacterized protein</fullName>
    </submittedName>
</protein>